<dbReference type="PANTHER" id="PTHR30055">
    <property type="entry name" value="HTH-TYPE TRANSCRIPTIONAL REGULATOR RUTR"/>
    <property type="match status" value="1"/>
</dbReference>
<gene>
    <name evidence="5" type="ORF">BKN37_20505</name>
</gene>
<keyword evidence="1 2" id="KW-0238">DNA-binding</keyword>
<feature type="domain" description="HTH tetR-type" evidence="4">
    <location>
        <begin position="31"/>
        <end position="91"/>
    </location>
</feature>
<feature type="DNA-binding region" description="H-T-H motif" evidence="2">
    <location>
        <begin position="54"/>
        <end position="73"/>
    </location>
</feature>
<dbReference type="AlphaFoldDB" id="A0A1S1NGY3"/>
<dbReference type="GO" id="GO:0003700">
    <property type="term" value="F:DNA-binding transcription factor activity"/>
    <property type="evidence" value="ECO:0007669"/>
    <property type="project" value="TreeGrafter"/>
</dbReference>
<dbReference type="Proteomes" id="UP000179734">
    <property type="component" value="Unassembled WGS sequence"/>
</dbReference>
<dbReference type="InterPro" id="IPR041490">
    <property type="entry name" value="KstR2_TetR_C"/>
</dbReference>
<evidence type="ECO:0000256" key="3">
    <source>
        <dbReference type="SAM" id="MobiDB-lite"/>
    </source>
</evidence>
<sequence length="232" mass="25490">MVTLGADRRGETAAAPSRRGRGRPPSPGLEDRRRAQIISAAVAVFTQRGYADTTMADIARQAGIGQGTLYRYVPSKRELLDLVFDYSVEEIIGAAEPALRLEEPPTTEAEVIARFDAAVHAMTELTRRRPELLSLVAVEAAAMDEELKLRILGLESTVARMTARLCEDAQEAGVLRRDADPQVCGLLVTKMLLPVGLREVLGQVDAATRARYRDAIFDFVRHALLARPEGRR</sequence>
<dbReference type="EMBL" id="MLQM01000141">
    <property type="protein sequence ID" value="OHU98579.1"/>
    <property type="molecule type" value="Genomic_DNA"/>
</dbReference>
<evidence type="ECO:0000313" key="5">
    <source>
        <dbReference type="EMBL" id="OHU98579.1"/>
    </source>
</evidence>
<evidence type="ECO:0000256" key="2">
    <source>
        <dbReference type="PROSITE-ProRule" id="PRU00335"/>
    </source>
</evidence>
<dbReference type="PROSITE" id="PS50977">
    <property type="entry name" value="HTH_TETR_2"/>
    <property type="match status" value="1"/>
</dbReference>
<dbReference type="Pfam" id="PF17932">
    <property type="entry name" value="TetR_C_24"/>
    <property type="match status" value="1"/>
</dbReference>
<dbReference type="InterPro" id="IPR023772">
    <property type="entry name" value="DNA-bd_HTH_TetR-type_CS"/>
</dbReference>
<keyword evidence="6" id="KW-1185">Reference proteome</keyword>
<evidence type="ECO:0000313" key="6">
    <source>
        <dbReference type="Proteomes" id="UP000179734"/>
    </source>
</evidence>
<dbReference type="Gene3D" id="1.10.357.10">
    <property type="entry name" value="Tetracycline Repressor, domain 2"/>
    <property type="match status" value="1"/>
</dbReference>
<dbReference type="PROSITE" id="PS01081">
    <property type="entry name" value="HTH_TETR_1"/>
    <property type="match status" value="1"/>
</dbReference>
<comment type="caution">
    <text evidence="5">The sequence shown here is derived from an EMBL/GenBank/DDBJ whole genome shotgun (WGS) entry which is preliminary data.</text>
</comment>
<name>A0A1S1NGY3_9MYCO</name>
<dbReference type="GO" id="GO:0000976">
    <property type="term" value="F:transcription cis-regulatory region binding"/>
    <property type="evidence" value="ECO:0007669"/>
    <property type="project" value="TreeGrafter"/>
</dbReference>
<dbReference type="PANTHER" id="PTHR30055:SF226">
    <property type="entry name" value="HTH-TYPE TRANSCRIPTIONAL REGULATOR PKSA"/>
    <property type="match status" value="1"/>
</dbReference>
<dbReference type="SUPFAM" id="SSF48498">
    <property type="entry name" value="Tetracyclin repressor-like, C-terminal domain"/>
    <property type="match status" value="1"/>
</dbReference>
<evidence type="ECO:0000259" key="4">
    <source>
        <dbReference type="PROSITE" id="PS50977"/>
    </source>
</evidence>
<protein>
    <recommendedName>
        <fullName evidence="4">HTH tetR-type domain-containing protein</fullName>
    </recommendedName>
</protein>
<dbReference type="InterPro" id="IPR009057">
    <property type="entry name" value="Homeodomain-like_sf"/>
</dbReference>
<reference evidence="5 6" key="1">
    <citation type="submission" date="2016-10" db="EMBL/GenBank/DDBJ databases">
        <title>Genome sequence of Mycobacterium talmonii.</title>
        <authorList>
            <person name="Greninger A.L."/>
            <person name="Elliott B."/>
            <person name="Vasireddy S."/>
            <person name="Vasireddy R."/>
        </authorList>
    </citation>
    <scope>NUCLEOTIDE SEQUENCE [LARGE SCALE GENOMIC DNA]</scope>
    <source>
        <strain evidence="6">NE-TNMC-100812</strain>
    </source>
</reference>
<dbReference type="Pfam" id="PF00440">
    <property type="entry name" value="TetR_N"/>
    <property type="match status" value="1"/>
</dbReference>
<dbReference type="InterPro" id="IPR036271">
    <property type="entry name" value="Tet_transcr_reg_TetR-rel_C_sf"/>
</dbReference>
<dbReference type="InterPro" id="IPR001647">
    <property type="entry name" value="HTH_TetR"/>
</dbReference>
<evidence type="ECO:0000256" key="1">
    <source>
        <dbReference type="ARBA" id="ARBA00023125"/>
    </source>
</evidence>
<accession>A0A1S1NGY3</accession>
<organism evidence="5 6">
    <name type="scientific">Mycobacterium talmoniae</name>
    <dbReference type="NCBI Taxonomy" id="1858794"/>
    <lineage>
        <taxon>Bacteria</taxon>
        <taxon>Bacillati</taxon>
        <taxon>Actinomycetota</taxon>
        <taxon>Actinomycetes</taxon>
        <taxon>Mycobacteriales</taxon>
        <taxon>Mycobacteriaceae</taxon>
        <taxon>Mycobacterium</taxon>
    </lineage>
</organism>
<feature type="compositionally biased region" description="Basic and acidic residues" evidence="3">
    <location>
        <begin position="1"/>
        <end position="11"/>
    </location>
</feature>
<dbReference type="Gene3D" id="1.10.10.60">
    <property type="entry name" value="Homeodomain-like"/>
    <property type="match status" value="1"/>
</dbReference>
<dbReference type="PRINTS" id="PR00455">
    <property type="entry name" value="HTHTETR"/>
</dbReference>
<feature type="region of interest" description="Disordered" evidence="3">
    <location>
        <begin position="1"/>
        <end position="30"/>
    </location>
</feature>
<proteinExistence type="predicted"/>
<dbReference type="InterPro" id="IPR050109">
    <property type="entry name" value="HTH-type_TetR-like_transc_reg"/>
</dbReference>
<dbReference type="SUPFAM" id="SSF46689">
    <property type="entry name" value="Homeodomain-like"/>
    <property type="match status" value="1"/>
</dbReference>